<dbReference type="Pfam" id="PF02594">
    <property type="entry name" value="DUF167"/>
    <property type="match status" value="1"/>
</dbReference>
<dbReference type="GO" id="GO:0005737">
    <property type="term" value="C:cytoplasm"/>
    <property type="evidence" value="ECO:0007669"/>
    <property type="project" value="TreeGrafter"/>
</dbReference>
<comment type="similarity">
    <text evidence="1 2">Belongs to the UPF0235 family.</text>
</comment>
<dbReference type="PANTHER" id="PTHR13420:SF7">
    <property type="entry name" value="UPF0235 PROTEIN C15ORF40"/>
    <property type="match status" value="1"/>
</dbReference>
<dbReference type="NCBIfam" id="TIGR00251">
    <property type="entry name" value="DUF167 family protein"/>
    <property type="match status" value="1"/>
</dbReference>
<dbReference type="HAMAP" id="MF_00634">
    <property type="entry name" value="UPF0235"/>
    <property type="match status" value="1"/>
</dbReference>
<evidence type="ECO:0000313" key="3">
    <source>
        <dbReference type="EMBL" id="VFK08564.1"/>
    </source>
</evidence>
<dbReference type="InterPro" id="IPR003746">
    <property type="entry name" value="DUF167"/>
</dbReference>
<accession>A0A450VUV6</accession>
<dbReference type="SMART" id="SM01152">
    <property type="entry name" value="DUF167"/>
    <property type="match status" value="1"/>
</dbReference>
<dbReference type="SUPFAM" id="SSF69786">
    <property type="entry name" value="YggU-like"/>
    <property type="match status" value="1"/>
</dbReference>
<proteinExistence type="inferred from homology"/>
<evidence type="ECO:0000313" key="4">
    <source>
        <dbReference type="EMBL" id="VFK25162.1"/>
    </source>
</evidence>
<name>A0A450VUV6_9GAMM</name>
<dbReference type="EMBL" id="CAADFP010000019">
    <property type="protein sequence ID" value="VFK25162.1"/>
    <property type="molecule type" value="Genomic_DNA"/>
</dbReference>
<dbReference type="PANTHER" id="PTHR13420">
    <property type="entry name" value="UPF0235 PROTEIN C15ORF40"/>
    <property type="match status" value="1"/>
</dbReference>
<evidence type="ECO:0000256" key="1">
    <source>
        <dbReference type="ARBA" id="ARBA00010364"/>
    </source>
</evidence>
<dbReference type="InterPro" id="IPR036591">
    <property type="entry name" value="YggU-like_sf"/>
</dbReference>
<dbReference type="AlphaFoldDB" id="A0A450VUV6"/>
<dbReference type="Gene3D" id="3.30.1200.10">
    <property type="entry name" value="YggU-like"/>
    <property type="match status" value="1"/>
</dbReference>
<evidence type="ECO:0000256" key="2">
    <source>
        <dbReference type="HAMAP-Rule" id="MF_00634"/>
    </source>
</evidence>
<sequence>MNKLSSAIWFRQEQDTLILEIHVQPRASRNQIVGVENDRLKLRITDAPVQGKGNEGIIRFLAKEFRVPKSYLTILAGARSRNKRIAVRSPRVYPDWMTGSIQRALFKIS</sequence>
<dbReference type="EMBL" id="CAADFM010000018">
    <property type="protein sequence ID" value="VFK08564.1"/>
    <property type="molecule type" value="Genomic_DNA"/>
</dbReference>
<organism evidence="3">
    <name type="scientific">Candidatus Kentrum sp. LPFa</name>
    <dbReference type="NCBI Taxonomy" id="2126335"/>
    <lineage>
        <taxon>Bacteria</taxon>
        <taxon>Pseudomonadati</taxon>
        <taxon>Pseudomonadota</taxon>
        <taxon>Gammaproteobacteria</taxon>
        <taxon>Candidatus Kentrum</taxon>
    </lineage>
</organism>
<reference evidence="3" key="1">
    <citation type="submission" date="2019-02" db="EMBL/GenBank/DDBJ databases">
        <authorList>
            <person name="Gruber-Vodicka R. H."/>
            <person name="Seah K. B. B."/>
        </authorList>
    </citation>
    <scope>NUCLEOTIDE SEQUENCE</scope>
    <source>
        <strain evidence="3">BECK_S312</strain>
        <strain evidence="4">BECK_S426</strain>
    </source>
</reference>
<gene>
    <name evidence="3" type="ORF">BECKLPF1236A_GA0070988_1001815</name>
    <name evidence="4" type="ORF">BECKLPF1236C_GA0070990_1001918</name>
</gene>
<protein>
    <recommendedName>
        <fullName evidence="2">UPF0235 protein BECKLPF1236A_GA0070988_1001815</fullName>
    </recommendedName>
</protein>